<protein>
    <submittedName>
        <fullName evidence="8">LysR family transcriptional regulator</fullName>
    </submittedName>
</protein>
<dbReference type="Gene3D" id="1.10.10.10">
    <property type="entry name" value="Winged helix-like DNA-binding domain superfamily/Winged helix DNA-binding domain"/>
    <property type="match status" value="1"/>
</dbReference>
<dbReference type="EMBL" id="JACKTY010000030">
    <property type="protein sequence ID" value="MCV7227679.1"/>
    <property type="molecule type" value="Genomic_DNA"/>
</dbReference>
<dbReference type="InterPro" id="IPR005119">
    <property type="entry name" value="LysR_subst-bd"/>
</dbReference>
<comment type="similarity">
    <text evidence="1">Belongs to the LysR transcriptional regulatory family.</text>
</comment>
<feature type="region of interest" description="Disordered" evidence="6">
    <location>
        <begin position="288"/>
        <end position="310"/>
    </location>
</feature>
<evidence type="ECO:0000256" key="4">
    <source>
        <dbReference type="ARBA" id="ARBA00023159"/>
    </source>
</evidence>
<dbReference type="InterPro" id="IPR036388">
    <property type="entry name" value="WH-like_DNA-bd_sf"/>
</dbReference>
<evidence type="ECO:0000259" key="7">
    <source>
        <dbReference type="PROSITE" id="PS50931"/>
    </source>
</evidence>
<sequence>MDLQQLHCFIAVAEEGTFTGAAKRMHLAQSGVSAHVKALERDVGQQLFERRPRSVALTAAGAALLPHVRTVMDALAQGRASVSGLTGLLHGRVAIGTITSISPRSIDLPEVLSSFHGRHPGVDLSLVEDTAAMLARRISDGLLEVAFTSVTEETVIPGMQVRELVREPVIAVFLASDSLAACRELPLSALTERPLIALSEGSGLRWELNRALRQAEVGVRIAFEASDPDVLVALVEKGLGVALVPESALTHSDRIVGVKVTDLPPGRLGIIWRDGAAISPAARAFVEHATEMTTSPRGKPRNAGESARGD</sequence>
<dbReference type="Pfam" id="PF00126">
    <property type="entry name" value="HTH_1"/>
    <property type="match status" value="1"/>
</dbReference>
<dbReference type="InterPro" id="IPR000847">
    <property type="entry name" value="LysR_HTH_N"/>
</dbReference>
<keyword evidence="3" id="KW-0238">DNA-binding</keyword>
<keyword evidence="4" id="KW-0010">Activator</keyword>
<accession>A0ABT3CDX3</accession>
<keyword evidence="2" id="KW-0805">Transcription regulation</keyword>
<dbReference type="PANTHER" id="PTHR30346">
    <property type="entry name" value="TRANSCRIPTIONAL DUAL REGULATOR HCAR-RELATED"/>
    <property type="match status" value="1"/>
</dbReference>
<comment type="caution">
    <text evidence="8">The sequence shown here is derived from an EMBL/GenBank/DDBJ whole genome shotgun (WGS) entry which is preliminary data.</text>
</comment>
<dbReference type="PRINTS" id="PR00039">
    <property type="entry name" value="HTHLYSR"/>
</dbReference>
<evidence type="ECO:0000256" key="2">
    <source>
        <dbReference type="ARBA" id="ARBA00023015"/>
    </source>
</evidence>
<reference evidence="8 9" key="1">
    <citation type="journal article" date="2022" name="BMC Genomics">
        <title>Comparative genome analysis of mycobacteria focusing on tRNA and non-coding RNA.</title>
        <authorList>
            <person name="Behra P.R.K."/>
            <person name="Pettersson B.M.F."/>
            <person name="Ramesh M."/>
            <person name="Das S."/>
            <person name="Dasgupta S."/>
            <person name="Kirsebom L.A."/>
        </authorList>
    </citation>
    <scope>NUCLEOTIDE SEQUENCE [LARGE SCALE GENOMIC DNA]</scope>
    <source>
        <strain evidence="8 9">DSM 44078</strain>
    </source>
</reference>
<dbReference type="InterPro" id="IPR036390">
    <property type="entry name" value="WH_DNA-bd_sf"/>
</dbReference>
<feature type="domain" description="HTH lysR-type" evidence="7">
    <location>
        <begin position="1"/>
        <end position="58"/>
    </location>
</feature>
<evidence type="ECO:0000313" key="9">
    <source>
        <dbReference type="Proteomes" id="UP001526201"/>
    </source>
</evidence>
<evidence type="ECO:0000256" key="5">
    <source>
        <dbReference type="ARBA" id="ARBA00023163"/>
    </source>
</evidence>
<dbReference type="RefSeq" id="WP_264068675.1">
    <property type="nucleotide sequence ID" value="NZ_JACKTY010000030.1"/>
</dbReference>
<name>A0ABT3CDX3_9MYCO</name>
<organism evidence="8 9">
    <name type="scientific">Mycolicibacterium komossense</name>
    <dbReference type="NCBI Taxonomy" id="1779"/>
    <lineage>
        <taxon>Bacteria</taxon>
        <taxon>Bacillati</taxon>
        <taxon>Actinomycetota</taxon>
        <taxon>Actinomycetes</taxon>
        <taxon>Mycobacteriales</taxon>
        <taxon>Mycobacteriaceae</taxon>
        <taxon>Mycolicibacterium</taxon>
    </lineage>
</organism>
<dbReference type="PANTHER" id="PTHR30346:SF28">
    <property type="entry name" value="HTH-TYPE TRANSCRIPTIONAL REGULATOR CYNR"/>
    <property type="match status" value="1"/>
</dbReference>
<evidence type="ECO:0000256" key="6">
    <source>
        <dbReference type="SAM" id="MobiDB-lite"/>
    </source>
</evidence>
<dbReference type="SUPFAM" id="SSF46785">
    <property type="entry name" value="Winged helix' DNA-binding domain"/>
    <property type="match status" value="1"/>
</dbReference>
<dbReference type="Gene3D" id="3.40.190.290">
    <property type="match status" value="1"/>
</dbReference>
<dbReference type="Proteomes" id="UP001526201">
    <property type="component" value="Unassembled WGS sequence"/>
</dbReference>
<evidence type="ECO:0000313" key="8">
    <source>
        <dbReference type="EMBL" id="MCV7227679.1"/>
    </source>
</evidence>
<dbReference type="SUPFAM" id="SSF53850">
    <property type="entry name" value="Periplasmic binding protein-like II"/>
    <property type="match status" value="1"/>
</dbReference>
<gene>
    <name evidence="8" type="ORF">H7J73_16765</name>
</gene>
<keyword evidence="9" id="KW-1185">Reference proteome</keyword>
<evidence type="ECO:0000256" key="1">
    <source>
        <dbReference type="ARBA" id="ARBA00009437"/>
    </source>
</evidence>
<evidence type="ECO:0000256" key="3">
    <source>
        <dbReference type="ARBA" id="ARBA00023125"/>
    </source>
</evidence>
<keyword evidence="5" id="KW-0804">Transcription</keyword>
<dbReference type="PROSITE" id="PS50931">
    <property type="entry name" value="HTH_LYSR"/>
    <property type="match status" value="1"/>
</dbReference>
<proteinExistence type="inferred from homology"/>
<dbReference type="Pfam" id="PF03466">
    <property type="entry name" value="LysR_substrate"/>
    <property type="match status" value="1"/>
</dbReference>